<dbReference type="Proteomes" id="UP000814128">
    <property type="component" value="Unassembled WGS sequence"/>
</dbReference>
<protein>
    <submittedName>
        <fullName evidence="1">Uncharacterized protein</fullName>
    </submittedName>
</protein>
<gene>
    <name evidence="1" type="ORF">K488DRAFT_81882</name>
</gene>
<comment type="caution">
    <text evidence="1">The sequence shown here is derived from an EMBL/GenBank/DDBJ whole genome shotgun (WGS) entry which is preliminary data.</text>
</comment>
<dbReference type="EMBL" id="MU273469">
    <property type="protein sequence ID" value="KAI0036641.1"/>
    <property type="molecule type" value="Genomic_DNA"/>
</dbReference>
<keyword evidence="2" id="KW-1185">Reference proteome</keyword>
<accession>A0ACB8QXN7</accession>
<sequence>MPAQNSRNNSIQTTDDLGQTWIIPRPNAEQRAAASVPSRLPSRASLSNGQVTTPSNQNATATAPRVPLEDASTPTVPTLSAANFPPLSPSTVSSLSSLSRPPSPAGRPPTPWPNPAPHTPPVAPLAPPADSPAIPNAPSQPVVGYPVTQPPTTASGPVNQRAITEPLIRPPTASSTRKGYPNCELYEPLPVTRTPAELPPRPNAETAAHGSLVATHEPQTQPALAAGTSRPRSSPQPTIPTPSPSPQLPADARPQTPTPDDQAMLVDHLSDGSPDTGVTLLGWPRTPRSARRQSPPAYRSPTPPPNLAPAFRRHGEAAKIYTSSPWQAWLSLPPAQERAWQRDLLQGPAVFCCEYSRTETSGVASADRIQEDLSVALQRSLNDDVEVAYPHPILTASGTRTTRASVWHLIHGLRQGEDIALLAARAT</sequence>
<organism evidence="1 2">
    <name type="scientific">Vararia minispora EC-137</name>
    <dbReference type="NCBI Taxonomy" id="1314806"/>
    <lineage>
        <taxon>Eukaryota</taxon>
        <taxon>Fungi</taxon>
        <taxon>Dikarya</taxon>
        <taxon>Basidiomycota</taxon>
        <taxon>Agaricomycotina</taxon>
        <taxon>Agaricomycetes</taxon>
        <taxon>Russulales</taxon>
        <taxon>Lachnocladiaceae</taxon>
        <taxon>Vararia</taxon>
    </lineage>
</organism>
<reference evidence="1" key="2">
    <citation type="journal article" date="2022" name="New Phytol.">
        <title>Evolutionary transition to the ectomycorrhizal habit in the genomes of a hyperdiverse lineage of mushroom-forming fungi.</title>
        <authorList>
            <person name="Looney B."/>
            <person name="Miyauchi S."/>
            <person name="Morin E."/>
            <person name="Drula E."/>
            <person name="Courty P.E."/>
            <person name="Kohler A."/>
            <person name="Kuo A."/>
            <person name="LaButti K."/>
            <person name="Pangilinan J."/>
            <person name="Lipzen A."/>
            <person name="Riley R."/>
            <person name="Andreopoulos W."/>
            <person name="He G."/>
            <person name="Johnson J."/>
            <person name="Nolan M."/>
            <person name="Tritt A."/>
            <person name="Barry K.W."/>
            <person name="Grigoriev I.V."/>
            <person name="Nagy L.G."/>
            <person name="Hibbett D."/>
            <person name="Henrissat B."/>
            <person name="Matheny P.B."/>
            <person name="Labbe J."/>
            <person name="Martin F.M."/>
        </authorList>
    </citation>
    <scope>NUCLEOTIDE SEQUENCE</scope>
    <source>
        <strain evidence="1">EC-137</strain>
    </source>
</reference>
<evidence type="ECO:0000313" key="2">
    <source>
        <dbReference type="Proteomes" id="UP000814128"/>
    </source>
</evidence>
<name>A0ACB8QXN7_9AGAM</name>
<evidence type="ECO:0000313" key="1">
    <source>
        <dbReference type="EMBL" id="KAI0036641.1"/>
    </source>
</evidence>
<reference evidence="1" key="1">
    <citation type="submission" date="2021-02" db="EMBL/GenBank/DDBJ databases">
        <authorList>
            <consortium name="DOE Joint Genome Institute"/>
            <person name="Ahrendt S."/>
            <person name="Looney B.P."/>
            <person name="Miyauchi S."/>
            <person name="Morin E."/>
            <person name="Drula E."/>
            <person name="Courty P.E."/>
            <person name="Chicoki N."/>
            <person name="Fauchery L."/>
            <person name="Kohler A."/>
            <person name="Kuo A."/>
            <person name="Labutti K."/>
            <person name="Pangilinan J."/>
            <person name="Lipzen A."/>
            <person name="Riley R."/>
            <person name="Andreopoulos W."/>
            <person name="He G."/>
            <person name="Johnson J."/>
            <person name="Barry K.W."/>
            <person name="Grigoriev I.V."/>
            <person name="Nagy L."/>
            <person name="Hibbett D."/>
            <person name="Henrissat B."/>
            <person name="Matheny P.B."/>
            <person name="Labbe J."/>
            <person name="Martin F."/>
        </authorList>
    </citation>
    <scope>NUCLEOTIDE SEQUENCE</scope>
    <source>
        <strain evidence="1">EC-137</strain>
    </source>
</reference>
<proteinExistence type="predicted"/>